<reference evidence="8 10" key="1">
    <citation type="submission" date="2016-01" db="EMBL/GenBank/DDBJ databases">
        <title>Biosynthesis of antibiotic leucinostatins and their inhibition on Phytophthora in bio-control Purpureocillium lilacinum.</title>
        <authorList>
            <person name="Wang G."/>
            <person name="Liu Z."/>
            <person name="Lin R."/>
            <person name="Li E."/>
            <person name="Mao Z."/>
            <person name="Ling J."/>
            <person name="Yin W."/>
            <person name="Xie B."/>
        </authorList>
    </citation>
    <scope>NUCLEOTIDE SEQUENCE [LARGE SCALE GENOMIC DNA]</scope>
    <source>
        <strain evidence="8">PLBJ-1</strain>
        <strain evidence="9">PLFJ-1</strain>
    </source>
</reference>
<dbReference type="InterPro" id="IPR034455">
    <property type="entry name" value="CNL1"/>
</dbReference>
<comment type="function">
    <text evidence="1">Component of the biogenesis of lysosome-related organelles complex-1 (BLOC-1), a complex that is involved in endosomal cargo sorting.</text>
</comment>
<gene>
    <name evidence="8" type="ORF">VFPBJ_03864</name>
    <name evidence="9" type="ORF">VFPFJ_06050</name>
</gene>
<feature type="region of interest" description="Disordered" evidence="7">
    <location>
        <begin position="144"/>
        <end position="169"/>
    </location>
</feature>
<protein>
    <recommendedName>
        <fullName evidence="4">Biogenesis of lysosome-related organelles complex 1 subunit CNL1</fullName>
    </recommendedName>
    <alternativeName>
        <fullName evidence="6">CNO-like protein 1</fullName>
    </alternativeName>
</protein>
<dbReference type="GO" id="GO:0005737">
    <property type="term" value="C:cytoplasm"/>
    <property type="evidence" value="ECO:0007669"/>
    <property type="project" value="UniProtKB-SubCell"/>
</dbReference>
<dbReference type="Proteomes" id="UP000078340">
    <property type="component" value="Unassembled WGS sequence"/>
</dbReference>
<dbReference type="GO" id="GO:0007032">
    <property type="term" value="P:endosome organization"/>
    <property type="evidence" value="ECO:0007669"/>
    <property type="project" value="TreeGrafter"/>
</dbReference>
<evidence type="ECO:0000256" key="2">
    <source>
        <dbReference type="ARBA" id="ARBA00004496"/>
    </source>
</evidence>
<proteinExistence type="inferred from homology"/>
<dbReference type="PANTHER" id="PTHR39145">
    <property type="entry name" value="BIOGENESIS OF LYSOSOME-RELATED ORGANELLES COMPLEX 1 SUBUNIT CNL1"/>
    <property type="match status" value="1"/>
</dbReference>
<evidence type="ECO:0000313" key="10">
    <source>
        <dbReference type="Proteomes" id="UP000078240"/>
    </source>
</evidence>
<evidence type="ECO:0000256" key="7">
    <source>
        <dbReference type="SAM" id="MobiDB-lite"/>
    </source>
</evidence>
<accession>A0A179H698</accession>
<evidence type="ECO:0000256" key="6">
    <source>
        <dbReference type="ARBA" id="ARBA00029995"/>
    </source>
</evidence>
<evidence type="ECO:0000256" key="1">
    <source>
        <dbReference type="ARBA" id="ARBA00003807"/>
    </source>
</evidence>
<evidence type="ECO:0000313" key="9">
    <source>
        <dbReference type="EMBL" id="OAQ89636.1"/>
    </source>
</evidence>
<comment type="subcellular location">
    <subcellularLocation>
        <location evidence="2">Cytoplasm</location>
    </subcellularLocation>
</comment>
<dbReference type="GO" id="GO:0031083">
    <property type="term" value="C:BLOC-1 complex"/>
    <property type="evidence" value="ECO:0007669"/>
    <property type="project" value="InterPro"/>
</dbReference>
<keyword evidence="5" id="KW-0963">Cytoplasm</keyword>
<dbReference type="Proteomes" id="UP000078240">
    <property type="component" value="Unassembled WGS sequence"/>
</dbReference>
<evidence type="ECO:0000313" key="8">
    <source>
        <dbReference type="EMBL" id="OAQ85091.1"/>
    </source>
</evidence>
<comment type="similarity">
    <text evidence="3">Belongs to the BLOC1S4 family.</text>
</comment>
<dbReference type="AlphaFoldDB" id="A0A179H698"/>
<evidence type="ECO:0000256" key="4">
    <source>
        <dbReference type="ARBA" id="ARBA00014971"/>
    </source>
</evidence>
<evidence type="ECO:0000256" key="3">
    <source>
        <dbReference type="ARBA" id="ARBA00007289"/>
    </source>
</evidence>
<dbReference type="GeneID" id="28888174"/>
<dbReference type="STRING" id="33203.A0A179H698"/>
<feature type="compositionally biased region" description="Basic residues" evidence="7">
    <location>
        <begin position="153"/>
        <end position="169"/>
    </location>
</feature>
<evidence type="ECO:0000256" key="5">
    <source>
        <dbReference type="ARBA" id="ARBA00022490"/>
    </source>
</evidence>
<dbReference type="PANTHER" id="PTHR39145:SF1">
    <property type="entry name" value="BIOGENESIS OF LYSOSOME-RELATED ORGANELLES COMPLEX 1 SUBUNIT CNL1"/>
    <property type="match status" value="1"/>
</dbReference>
<sequence>MATNAVPDTQLGLTAEEIQLLRQGQAALGGSAGGGSTSSRAASRASSQGLLLLDSSSLTALGRYFDRLMAGIEQNIRYLSEQAQMFTQVQYDRAGNIIDGADAEIARYTEILRQLDELEVDFDRIAHIKEIVKGYRQRVEELERDLETSGSSSRHHKHSSHHSSHRHGAARCGLRRTWHGLGGVLVRIACIARETNRGHGARGAIGIQPAAQDVTEDARAHGTTALAATMHFPPYSPGSVLTGSEMYEGGILKLKFGLDNTQDGSRPRGWAKMEIGLTARWNSVDLALVYAAVFAITCFLLSPFGDHTLYAEGLTLLLPFALVSDAGYIPALGRTAMGGLENWCFSRTTHQTWPNVLFFPWGLDACQRGGGCTSFLSRFYTQWTLFHEHFWPLSQH</sequence>
<comment type="caution">
    <text evidence="8">The sequence shown here is derived from an EMBL/GenBank/DDBJ whole genome shotgun (WGS) entry which is preliminary data.</text>
</comment>
<organism evidence="8 10">
    <name type="scientific">Purpureocillium lilacinum</name>
    <name type="common">Paecilomyces lilacinus</name>
    <dbReference type="NCBI Taxonomy" id="33203"/>
    <lineage>
        <taxon>Eukaryota</taxon>
        <taxon>Fungi</taxon>
        <taxon>Dikarya</taxon>
        <taxon>Ascomycota</taxon>
        <taxon>Pezizomycotina</taxon>
        <taxon>Sordariomycetes</taxon>
        <taxon>Hypocreomycetidae</taxon>
        <taxon>Hypocreales</taxon>
        <taxon>Ophiocordycipitaceae</taxon>
        <taxon>Purpureocillium</taxon>
    </lineage>
</organism>
<dbReference type="KEGG" id="plj:28888174"/>
<dbReference type="EMBL" id="LSBI01000005">
    <property type="protein sequence ID" value="OAQ89636.1"/>
    <property type="molecule type" value="Genomic_DNA"/>
</dbReference>
<name>A0A179H698_PURLI</name>
<dbReference type="EMBL" id="LSBH01000002">
    <property type="protein sequence ID" value="OAQ85091.1"/>
    <property type="molecule type" value="Genomic_DNA"/>
</dbReference>